<dbReference type="PROSITE" id="PS00297">
    <property type="entry name" value="HSP70_1"/>
    <property type="match status" value="1"/>
</dbReference>
<dbReference type="Gene3D" id="3.90.640.10">
    <property type="entry name" value="Actin, Chain A, domain 4"/>
    <property type="match status" value="2"/>
</dbReference>
<dbReference type="GO" id="GO:0005524">
    <property type="term" value="F:ATP binding"/>
    <property type="evidence" value="ECO:0007669"/>
    <property type="project" value="UniProtKB-KW"/>
</dbReference>
<dbReference type="SUPFAM" id="SSF53067">
    <property type="entry name" value="Actin-like ATPase domain"/>
    <property type="match status" value="2"/>
</dbReference>
<reference evidence="3 4" key="1">
    <citation type="submission" date="2019-01" db="EMBL/GenBank/DDBJ databases">
        <title>Nuclear Genome Assembly of the Microalgal Biofuel strain Nannochloropsis salina CCMP1776.</title>
        <authorList>
            <person name="Hovde B."/>
        </authorList>
    </citation>
    <scope>NUCLEOTIDE SEQUENCE [LARGE SCALE GENOMIC DNA]</scope>
    <source>
        <strain evidence="3 4">CCMP1776</strain>
    </source>
</reference>
<dbReference type="InterPro" id="IPR018181">
    <property type="entry name" value="Heat_shock_70_CS"/>
</dbReference>
<dbReference type="GO" id="GO:0140662">
    <property type="term" value="F:ATP-dependent protein folding chaperone"/>
    <property type="evidence" value="ECO:0007669"/>
    <property type="project" value="InterPro"/>
</dbReference>
<gene>
    <name evidence="3" type="ORF">NSK_005414</name>
</gene>
<comment type="caution">
    <text evidence="3">The sequence shown here is derived from an EMBL/GenBank/DDBJ whole genome shotgun (WGS) entry which is preliminary data.</text>
</comment>
<proteinExistence type="predicted"/>
<keyword evidence="1" id="KW-0547">Nucleotide-binding</keyword>
<dbReference type="InterPro" id="IPR013126">
    <property type="entry name" value="Hsp_70_fam"/>
</dbReference>
<keyword evidence="2" id="KW-0067">ATP-binding</keyword>
<dbReference type="Proteomes" id="UP000355283">
    <property type="component" value="Unassembled WGS sequence"/>
</dbReference>
<keyword evidence="4" id="KW-1185">Reference proteome</keyword>
<evidence type="ECO:0000256" key="2">
    <source>
        <dbReference type="ARBA" id="ARBA00022840"/>
    </source>
</evidence>
<dbReference type="PROSITE" id="PS01036">
    <property type="entry name" value="HSP70_3"/>
    <property type="match status" value="1"/>
</dbReference>
<accession>A0A4D9CVJ2</accession>
<organism evidence="3 4">
    <name type="scientific">Nannochloropsis salina CCMP1776</name>
    <dbReference type="NCBI Taxonomy" id="1027361"/>
    <lineage>
        <taxon>Eukaryota</taxon>
        <taxon>Sar</taxon>
        <taxon>Stramenopiles</taxon>
        <taxon>Ochrophyta</taxon>
        <taxon>Eustigmatophyceae</taxon>
        <taxon>Eustigmatales</taxon>
        <taxon>Monodopsidaceae</taxon>
        <taxon>Microchloropsis</taxon>
        <taxon>Microchloropsis salina</taxon>
    </lineage>
</organism>
<dbReference type="AlphaFoldDB" id="A0A4D9CVJ2"/>
<sequence length="476" mass="50912">MAAVGFKGRINVVGVDLGTTFSVAAVNEHGSVRVIKDKWGNPLVPSIVSLAPDGGVWVGKEARERLALHPSRTVYDAKRFIGREYVGGLYAVGGVKDAGQYGEVGGRKLWACGRTARYSFHAFEWQLYQHFSLLPSSPSHSNAPILRALPPLSFEDSTVREEAGRHPFAVVEHASPFSGVGFQVAPGQVNKAVIAVPAKFTPRQKQATGEAFKRAGLKVMRVLEEPTAAAIAYGLHQKPDVHHILVYDFGGGTLDVSLLYVHEGFVTVEGVDGDDHLGGADFDYCLANHLLATYGDITSSASSSSSSSSSASTFTTSSNNIKGTKEVMAFEDEEDEQPSSPSSSSPLHSCSSYTLLSIAEHLKKRLSTAASSSFSCRSQGGTGSQSDFFVQNISVSRDGFEKACKDVFARALSPVDRCLESNGMGRDEIDEVVMVGGTTRIPKIREMLRAHLNVESLNTHIDPDVTVAVGAACVVD</sequence>
<evidence type="ECO:0000256" key="1">
    <source>
        <dbReference type="ARBA" id="ARBA00022741"/>
    </source>
</evidence>
<dbReference type="InterPro" id="IPR043129">
    <property type="entry name" value="ATPase_NBD"/>
</dbReference>
<dbReference type="Gene3D" id="3.30.420.40">
    <property type="match status" value="5"/>
</dbReference>
<protein>
    <submittedName>
        <fullName evidence="3">Uncharacterized protein</fullName>
    </submittedName>
</protein>
<evidence type="ECO:0000313" key="3">
    <source>
        <dbReference type="EMBL" id="TFJ83252.1"/>
    </source>
</evidence>
<dbReference type="EMBL" id="SDOX01000049">
    <property type="protein sequence ID" value="TFJ83252.1"/>
    <property type="molecule type" value="Genomic_DNA"/>
</dbReference>
<dbReference type="Pfam" id="PF00012">
    <property type="entry name" value="HSP70"/>
    <property type="match status" value="3"/>
</dbReference>
<dbReference type="PROSITE" id="PS00329">
    <property type="entry name" value="HSP70_2"/>
    <property type="match status" value="1"/>
</dbReference>
<dbReference type="PANTHER" id="PTHR19375">
    <property type="entry name" value="HEAT SHOCK PROTEIN 70KDA"/>
    <property type="match status" value="1"/>
</dbReference>
<dbReference type="OrthoDB" id="2401965at2759"/>
<name>A0A4D9CVJ2_9STRA</name>
<evidence type="ECO:0000313" key="4">
    <source>
        <dbReference type="Proteomes" id="UP000355283"/>
    </source>
</evidence>